<dbReference type="GO" id="GO:0140582">
    <property type="term" value="P:adenylate cyclase-activating G protein-coupled cAMP receptor signaling pathway"/>
    <property type="evidence" value="ECO:0007669"/>
    <property type="project" value="EnsemblProtists"/>
</dbReference>
<dbReference type="RefSeq" id="XP_004361238.1">
    <property type="nucleotide sequence ID" value="XM_004361181.1"/>
</dbReference>
<dbReference type="SMART" id="SM00537">
    <property type="entry name" value="DCX"/>
    <property type="match status" value="2"/>
</dbReference>
<dbReference type="GO" id="GO:0030864">
    <property type="term" value="C:cortical actin cytoskeleton"/>
    <property type="evidence" value="ECO:0007669"/>
    <property type="project" value="EnsemblProtists"/>
</dbReference>
<dbReference type="GO" id="GO:0005815">
    <property type="term" value="C:microtubule organizing center"/>
    <property type="evidence" value="ECO:0007669"/>
    <property type="project" value="EnsemblProtists"/>
</dbReference>
<keyword evidence="4" id="KW-1185">Reference proteome</keyword>
<dbReference type="InterPro" id="IPR003533">
    <property type="entry name" value="Doublecortin_dom"/>
</dbReference>
<feature type="compositionally biased region" description="Low complexity" evidence="1">
    <location>
        <begin position="141"/>
        <end position="164"/>
    </location>
</feature>
<organism evidence="3 4">
    <name type="scientific">Cavenderia fasciculata</name>
    <name type="common">Slime mold</name>
    <name type="synonym">Dictyostelium fasciculatum</name>
    <dbReference type="NCBI Taxonomy" id="261658"/>
    <lineage>
        <taxon>Eukaryota</taxon>
        <taxon>Amoebozoa</taxon>
        <taxon>Evosea</taxon>
        <taxon>Eumycetozoa</taxon>
        <taxon>Dictyostelia</taxon>
        <taxon>Acytosteliales</taxon>
        <taxon>Cavenderiaceae</taxon>
        <taxon>Cavenderia</taxon>
    </lineage>
</organism>
<dbReference type="InterPro" id="IPR036572">
    <property type="entry name" value="Doublecortin_dom_sf"/>
</dbReference>
<protein>
    <submittedName>
        <fullName evidence="3">Doublecortin domain-containing protein</fullName>
    </submittedName>
</protein>
<dbReference type="PROSITE" id="PS50309">
    <property type="entry name" value="DC"/>
    <property type="match status" value="2"/>
</dbReference>
<accession>F4PLG5</accession>
<dbReference type="Gene3D" id="3.10.20.230">
    <property type="entry name" value="Doublecortin domain"/>
    <property type="match status" value="2"/>
</dbReference>
<dbReference type="Pfam" id="PF03607">
    <property type="entry name" value="DCX"/>
    <property type="match status" value="2"/>
</dbReference>
<evidence type="ECO:0000256" key="1">
    <source>
        <dbReference type="SAM" id="MobiDB-lite"/>
    </source>
</evidence>
<reference evidence="4" key="1">
    <citation type="journal article" date="2011" name="Genome Res.">
        <title>Phylogeny-wide analysis of social amoeba genomes highlights ancient origins for complex intercellular communication.</title>
        <authorList>
            <person name="Heidel A.J."/>
            <person name="Lawal H.M."/>
            <person name="Felder M."/>
            <person name="Schilde C."/>
            <person name="Helps N.R."/>
            <person name="Tunggal B."/>
            <person name="Rivero F."/>
            <person name="John U."/>
            <person name="Schleicher M."/>
            <person name="Eichinger L."/>
            <person name="Platzer M."/>
            <person name="Noegel A.A."/>
            <person name="Schaap P."/>
            <person name="Gloeckner G."/>
        </authorList>
    </citation>
    <scope>NUCLEOTIDE SEQUENCE [LARGE SCALE GENOMIC DNA]</scope>
    <source>
        <strain evidence="4">SH3</strain>
    </source>
</reference>
<dbReference type="SUPFAM" id="SSF89837">
    <property type="entry name" value="Doublecortin (DC)"/>
    <property type="match status" value="2"/>
</dbReference>
<feature type="region of interest" description="Disordered" evidence="1">
    <location>
        <begin position="123"/>
        <end position="171"/>
    </location>
</feature>
<evidence type="ECO:0000313" key="3">
    <source>
        <dbReference type="EMBL" id="EGG23387.1"/>
    </source>
</evidence>
<evidence type="ECO:0000313" key="4">
    <source>
        <dbReference type="Proteomes" id="UP000007797"/>
    </source>
</evidence>
<dbReference type="GO" id="GO:0035556">
    <property type="term" value="P:intracellular signal transduction"/>
    <property type="evidence" value="ECO:0007669"/>
    <property type="project" value="InterPro"/>
</dbReference>
<dbReference type="CDD" id="cd01617">
    <property type="entry name" value="DCX"/>
    <property type="match status" value="2"/>
</dbReference>
<dbReference type="OMA" id="YICCGGE"/>
<sequence>MTSTTSSITSPTRTGMQKFGLQTEKGKVLHVWRNADRYQEEGVRIVVHPTKFKTYDQLKTELNAKIKLVTGSVQKLYGMDKKLVKGLDDLVDGENYIVCAAEKLDESIVAKGLVGLFGGGASKGGEQASTSSAPSGHEETSTSSTAPPAAASPKKAPVSSVTSPPSGPKRFESFEKSKVIWAFRNTDDNHKGERITVHPSKYKTYDQLKEELSKQVRLVNGAVRKVYNRQGVLVKGLEDIEDGGNYLCCAGEALDLTKHYKFHE</sequence>
<dbReference type="EMBL" id="GL883008">
    <property type="protein sequence ID" value="EGG23387.1"/>
    <property type="molecule type" value="Genomic_DNA"/>
</dbReference>
<dbReference type="KEGG" id="dfa:DFA_05519"/>
<dbReference type="PANTHER" id="PTHR23004">
    <property type="entry name" value="DOUBLECORTIN DOMAIN CONTAINING 2"/>
    <property type="match status" value="1"/>
</dbReference>
<dbReference type="OrthoDB" id="548799at2759"/>
<name>F4PLG5_CACFS</name>
<dbReference type="GeneID" id="14875349"/>
<feature type="domain" description="Doublecortin" evidence="2">
    <location>
        <begin position="178"/>
        <end position="260"/>
    </location>
</feature>
<evidence type="ECO:0000259" key="2">
    <source>
        <dbReference type="PROSITE" id="PS50309"/>
    </source>
</evidence>
<feature type="domain" description="Doublecortin" evidence="2">
    <location>
        <begin position="27"/>
        <end position="104"/>
    </location>
</feature>
<gene>
    <name evidence="3" type="ORF">DFA_05519</name>
</gene>
<dbReference type="AlphaFoldDB" id="F4PLG5"/>
<dbReference type="GO" id="GO:0005874">
    <property type="term" value="C:microtubule"/>
    <property type="evidence" value="ECO:0007669"/>
    <property type="project" value="EnsemblProtists"/>
</dbReference>
<dbReference type="STRING" id="1054147.F4PLG5"/>
<dbReference type="PANTHER" id="PTHR23004:SF11">
    <property type="entry name" value="PROTEIN RPI-1"/>
    <property type="match status" value="1"/>
</dbReference>
<proteinExistence type="predicted"/>
<dbReference type="Proteomes" id="UP000007797">
    <property type="component" value="Unassembled WGS sequence"/>
</dbReference>